<dbReference type="PATRIC" id="fig|301148.3.peg.1968"/>
<evidence type="ECO:0000256" key="7">
    <source>
        <dbReference type="ARBA" id="ARBA00022722"/>
    </source>
</evidence>
<evidence type="ECO:0000256" key="3">
    <source>
        <dbReference type="ARBA" id="ARBA00004065"/>
    </source>
</evidence>
<keyword evidence="13" id="KW-0464">Manganese</keyword>
<dbReference type="InterPro" id="IPR009027">
    <property type="entry name" value="Ribosomal_bL9/RNase_H1_N"/>
</dbReference>
<gene>
    <name evidence="15" type="ORF">B4135_3899</name>
</gene>
<dbReference type="Pfam" id="PF01693">
    <property type="entry name" value="Cauli_VI"/>
    <property type="match status" value="1"/>
</dbReference>
<sequence length="208" mass="23778">MGEKYYVVWHGKKKGVFSNWKECEAQVKGVPGAKYKSFPSKEEAEAAFRRGWEAYLGEGAGKGETEGKNLPSHADRIEESITVDASCTGNPGPMEYRGVYTKTGQILFHYGPVFGTNNIGEFLAIVHALSYLKKNNLAYPVYSDSENAILWVKRKKANPSLPKTKETEKVWDLIHRAEKWLRENDWENEILKWRTEEWGENIADFGRK</sequence>
<proteinExistence type="inferred from homology"/>
<comment type="function">
    <text evidence="3 12">Endonuclease that specifically degrades the RNA of RNA-DNA hybrids.</text>
</comment>
<feature type="binding site" evidence="13">
    <location>
        <position position="144"/>
    </location>
    <ligand>
        <name>Mg(2+)</name>
        <dbReference type="ChEBI" id="CHEBI:18420"/>
        <label>2</label>
    </ligand>
</feature>
<organism evidence="15 16">
    <name type="scientific">Caldibacillus debilis</name>
    <dbReference type="NCBI Taxonomy" id="301148"/>
    <lineage>
        <taxon>Bacteria</taxon>
        <taxon>Bacillati</taxon>
        <taxon>Bacillota</taxon>
        <taxon>Bacilli</taxon>
        <taxon>Bacillales</taxon>
        <taxon>Bacillaceae</taxon>
        <taxon>Caldibacillus</taxon>
    </lineage>
</organism>
<evidence type="ECO:0000256" key="1">
    <source>
        <dbReference type="ARBA" id="ARBA00000077"/>
    </source>
</evidence>
<evidence type="ECO:0000256" key="5">
    <source>
        <dbReference type="ARBA" id="ARBA00012180"/>
    </source>
</evidence>
<evidence type="ECO:0000256" key="4">
    <source>
        <dbReference type="ARBA" id="ARBA00005300"/>
    </source>
</evidence>
<feature type="domain" description="RNase H type-1" evidence="14">
    <location>
        <begin position="75"/>
        <end position="208"/>
    </location>
</feature>
<dbReference type="InterPro" id="IPR037056">
    <property type="entry name" value="RNase_H1_N_sf"/>
</dbReference>
<protein>
    <recommendedName>
        <fullName evidence="6 12">Ribonuclease H</fullName>
        <ecNumber evidence="5 12">3.1.26.4</ecNumber>
    </recommendedName>
</protein>
<evidence type="ECO:0000259" key="14">
    <source>
        <dbReference type="PROSITE" id="PS50879"/>
    </source>
</evidence>
<dbReference type="InterPro" id="IPR002156">
    <property type="entry name" value="RNaseH_domain"/>
</dbReference>
<dbReference type="InterPro" id="IPR011320">
    <property type="entry name" value="RNase_H1_N"/>
</dbReference>
<feature type="binding site" evidence="13">
    <location>
        <position position="84"/>
    </location>
    <ligand>
        <name>Mg(2+)</name>
        <dbReference type="ChEBI" id="CHEBI:18420"/>
        <label>1</label>
    </ligand>
</feature>
<dbReference type="InterPro" id="IPR012337">
    <property type="entry name" value="RNaseH-like_sf"/>
</dbReference>
<keyword evidence="12" id="KW-0963">Cytoplasm</keyword>
<dbReference type="GO" id="GO:0003676">
    <property type="term" value="F:nucleic acid binding"/>
    <property type="evidence" value="ECO:0007669"/>
    <property type="project" value="UniProtKB-UniRule"/>
</dbReference>
<evidence type="ECO:0000313" key="15">
    <source>
        <dbReference type="EMBL" id="KYD08988.1"/>
    </source>
</evidence>
<comment type="subcellular location">
    <subcellularLocation>
        <location evidence="12">Cytoplasm</location>
    </subcellularLocation>
</comment>
<evidence type="ECO:0000256" key="12">
    <source>
        <dbReference type="PIRNR" id="PIRNR037839"/>
    </source>
</evidence>
<dbReference type="FunFam" id="3.40.970.10:FF:000002">
    <property type="entry name" value="Ribonuclease H"/>
    <property type="match status" value="1"/>
</dbReference>
<dbReference type="SUPFAM" id="SSF55658">
    <property type="entry name" value="L9 N-domain-like"/>
    <property type="match status" value="1"/>
</dbReference>
<dbReference type="Gene3D" id="3.30.420.10">
    <property type="entry name" value="Ribonuclease H-like superfamily/Ribonuclease H"/>
    <property type="match status" value="1"/>
</dbReference>
<comment type="similarity">
    <text evidence="4 12">Belongs to the RNase H family.</text>
</comment>
<comment type="catalytic activity">
    <reaction evidence="1 12">
        <text>Endonucleolytic cleavage to 5'-phosphomonoester.</text>
        <dbReference type="EC" id="3.1.26.4"/>
    </reaction>
</comment>
<evidence type="ECO:0000313" key="16">
    <source>
        <dbReference type="Proteomes" id="UP000075683"/>
    </source>
</evidence>
<accession>A0A150L9H1</accession>
<feature type="binding site" evidence="13">
    <location>
        <position position="204"/>
    </location>
    <ligand>
        <name>Mg(2+)</name>
        <dbReference type="ChEBI" id="CHEBI:18420"/>
        <label>1</label>
    </ligand>
</feature>
<dbReference type="GO" id="GO:0043137">
    <property type="term" value="P:DNA replication, removal of RNA primer"/>
    <property type="evidence" value="ECO:0007669"/>
    <property type="project" value="TreeGrafter"/>
</dbReference>
<dbReference type="InterPro" id="IPR036397">
    <property type="entry name" value="RNaseH_sf"/>
</dbReference>
<evidence type="ECO:0000256" key="6">
    <source>
        <dbReference type="ARBA" id="ARBA00017721"/>
    </source>
</evidence>
<evidence type="ECO:0000256" key="10">
    <source>
        <dbReference type="ARBA" id="ARBA00022801"/>
    </source>
</evidence>
<keyword evidence="7 12" id="KW-0540">Nuclease</keyword>
<dbReference type="EC" id="3.1.26.4" evidence="5 12"/>
<keyword evidence="10 12" id="KW-0378">Hydrolase</keyword>
<evidence type="ECO:0000256" key="9">
    <source>
        <dbReference type="ARBA" id="ARBA00022759"/>
    </source>
</evidence>
<dbReference type="PROSITE" id="PS50879">
    <property type="entry name" value="RNASE_H_1"/>
    <property type="match status" value="1"/>
</dbReference>
<dbReference type="PANTHER" id="PTHR10642:SF26">
    <property type="entry name" value="RIBONUCLEASE H1"/>
    <property type="match status" value="1"/>
</dbReference>
<dbReference type="GO" id="GO:0005737">
    <property type="term" value="C:cytoplasm"/>
    <property type="evidence" value="ECO:0007669"/>
    <property type="project" value="UniProtKB-SubCell"/>
</dbReference>
<dbReference type="InterPro" id="IPR050092">
    <property type="entry name" value="RNase_H"/>
</dbReference>
<evidence type="ECO:0000256" key="13">
    <source>
        <dbReference type="PIRSR" id="PIRSR037839-1"/>
    </source>
</evidence>
<feature type="binding site" evidence="13">
    <location>
        <position position="121"/>
    </location>
    <ligand>
        <name>Mg(2+)</name>
        <dbReference type="ChEBI" id="CHEBI:18420"/>
        <label>2</label>
    </ligand>
</feature>
<dbReference type="SUPFAM" id="SSF53098">
    <property type="entry name" value="Ribonuclease H-like"/>
    <property type="match status" value="1"/>
</dbReference>
<comment type="cofactor">
    <cofactor evidence="2">
        <name>Mg(2+)</name>
        <dbReference type="ChEBI" id="CHEBI:18420"/>
    </cofactor>
</comment>
<dbReference type="AlphaFoldDB" id="A0A150L9H1"/>
<keyword evidence="9 12" id="KW-0255">Endonuclease</keyword>
<evidence type="ECO:0000256" key="8">
    <source>
        <dbReference type="ARBA" id="ARBA00022723"/>
    </source>
</evidence>
<dbReference type="GO" id="GO:0004523">
    <property type="term" value="F:RNA-DNA hybrid ribonuclease activity"/>
    <property type="evidence" value="ECO:0007669"/>
    <property type="project" value="UniProtKB-UniRule"/>
</dbReference>
<dbReference type="Gene3D" id="3.40.970.10">
    <property type="entry name" value="Ribonuclease H1, N-terminal domain"/>
    <property type="match status" value="1"/>
</dbReference>
<name>A0A150L9H1_9BACI</name>
<dbReference type="InterPro" id="IPR017290">
    <property type="entry name" value="RNase_H_bac"/>
</dbReference>
<keyword evidence="8 12" id="KW-0479">Metal-binding</keyword>
<dbReference type="PIRSF" id="PIRSF037839">
    <property type="entry name" value="Ribonuclease_H"/>
    <property type="match status" value="1"/>
</dbReference>
<keyword evidence="11 12" id="KW-0460">Magnesium</keyword>
<dbReference type="Proteomes" id="UP000075683">
    <property type="component" value="Unassembled WGS sequence"/>
</dbReference>
<dbReference type="EMBL" id="LQYT01000133">
    <property type="protein sequence ID" value="KYD08988.1"/>
    <property type="molecule type" value="Genomic_DNA"/>
</dbReference>
<dbReference type="PANTHER" id="PTHR10642">
    <property type="entry name" value="RIBONUCLEASE H1"/>
    <property type="match status" value="1"/>
</dbReference>
<dbReference type="OrthoDB" id="9811552at2"/>
<dbReference type="RefSeq" id="WP_061570038.1">
    <property type="nucleotide sequence ID" value="NZ_LQYT01000133.1"/>
</dbReference>
<dbReference type="STRING" id="301148.B4135_3899"/>
<evidence type="ECO:0000256" key="2">
    <source>
        <dbReference type="ARBA" id="ARBA00001946"/>
    </source>
</evidence>
<reference evidence="15 16" key="1">
    <citation type="submission" date="2016-01" db="EMBL/GenBank/DDBJ databases">
        <title>Draft Genome Sequences of Seven Thermophilic Sporeformers Isolated from Foods.</title>
        <authorList>
            <person name="Berendsen E.M."/>
            <person name="Wells-Bennik M.H."/>
            <person name="Krawcyk A.O."/>
            <person name="De Jong A."/>
            <person name="Holsappel S."/>
            <person name="Eijlander R.T."/>
            <person name="Kuipers O.P."/>
        </authorList>
    </citation>
    <scope>NUCLEOTIDE SEQUENCE [LARGE SCALE GENOMIC DNA]</scope>
    <source>
        <strain evidence="15 16">B4135</strain>
    </source>
</reference>
<dbReference type="Pfam" id="PF00075">
    <property type="entry name" value="RNase_H"/>
    <property type="match status" value="1"/>
</dbReference>
<evidence type="ECO:0000256" key="11">
    <source>
        <dbReference type="ARBA" id="ARBA00022842"/>
    </source>
</evidence>
<dbReference type="GO" id="GO:0046872">
    <property type="term" value="F:metal ion binding"/>
    <property type="evidence" value="ECO:0007669"/>
    <property type="project" value="UniProtKB-KW"/>
</dbReference>
<comment type="caution">
    <text evidence="15">The sequence shown here is derived from an EMBL/GenBank/DDBJ whole genome shotgun (WGS) entry which is preliminary data.</text>
</comment>
<comment type="cofactor">
    <cofactor evidence="13">
        <name>Mn(2+)</name>
        <dbReference type="ChEBI" id="CHEBI:29035"/>
    </cofactor>
    <cofactor evidence="13">
        <name>Mg(2+)</name>
        <dbReference type="ChEBI" id="CHEBI:18420"/>
    </cofactor>
    <text evidence="13">Binds 2 metal ions per subunit. Manganese or magnesium.</text>
</comment>